<dbReference type="InterPro" id="IPR015942">
    <property type="entry name" value="Asp/Glu/hydantoin_racemase"/>
</dbReference>
<sequence length="245" mass="25126">MSIRIRVINPNTSASMTEGIAQAAHAVAAPDVVIEAVNPTMGPVSIEGHYDEALAVPGVLDEIRKGVEDGVDGFVLACFGDPGMDAAREIAGGRPVVGIAQAAMHLAALAGRGFAVVTTLSRTAGRAWDLAEAYGFSAKCREVLACEVPVLDLDGVAEQKVAELAKEALTHEGVDSIVLGCAGMAEMAAAVTEEVGAPVIDGVTAAVGLVEAMVRAKVPTASKHEWAAPRPKTYVGLLEGFSIAE</sequence>
<evidence type="ECO:0000313" key="3">
    <source>
        <dbReference type="Proteomes" id="UP001597326"/>
    </source>
</evidence>
<evidence type="ECO:0000313" key="2">
    <source>
        <dbReference type="EMBL" id="MFD1890480.1"/>
    </source>
</evidence>
<accession>A0ABW4RWP3</accession>
<protein>
    <submittedName>
        <fullName evidence="2">Aspartate/glutamate racemase family protein</fullName>
    </submittedName>
</protein>
<dbReference type="Pfam" id="PF01177">
    <property type="entry name" value="Asp_Glu_race"/>
    <property type="match status" value="1"/>
</dbReference>
<dbReference type="Proteomes" id="UP001597326">
    <property type="component" value="Unassembled WGS sequence"/>
</dbReference>
<dbReference type="PANTHER" id="PTHR28047:SF5">
    <property type="entry name" value="PROTEIN DCG1"/>
    <property type="match status" value="1"/>
</dbReference>
<dbReference type="InterPro" id="IPR053714">
    <property type="entry name" value="Iso_Racemase_Enz_sf"/>
</dbReference>
<name>A0ABW4RWP3_9ACTN</name>
<comment type="caution">
    <text evidence="2">The sequence shown here is derived from an EMBL/GenBank/DDBJ whole genome shotgun (WGS) entry which is preliminary data.</text>
</comment>
<organism evidence="2 3">
    <name type="scientific">Luteococcus peritonei</name>
    <dbReference type="NCBI Taxonomy" id="88874"/>
    <lineage>
        <taxon>Bacteria</taxon>
        <taxon>Bacillati</taxon>
        <taxon>Actinomycetota</taxon>
        <taxon>Actinomycetes</taxon>
        <taxon>Propionibacteriales</taxon>
        <taxon>Propionibacteriaceae</taxon>
        <taxon>Luteococcus</taxon>
    </lineage>
</organism>
<dbReference type="EMBL" id="JBHUFZ010000020">
    <property type="protein sequence ID" value="MFD1890480.1"/>
    <property type="molecule type" value="Genomic_DNA"/>
</dbReference>
<dbReference type="RefSeq" id="WP_343873587.1">
    <property type="nucleotide sequence ID" value="NZ_BAAAIX010000017.1"/>
</dbReference>
<reference evidence="3" key="1">
    <citation type="journal article" date="2019" name="Int. J. Syst. Evol. Microbiol.">
        <title>The Global Catalogue of Microorganisms (GCM) 10K type strain sequencing project: providing services to taxonomists for standard genome sequencing and annotation.</title>
        <authorList>
            <consortium name="The Broad Institute Genomics Platform"/>
            <consortium name="The Broad Institute Genome Sequencing Center for Infectious Disease"/>
            <person name="Wu L."/>
            <person name="Ma J."/>
        </authorList>
    </citation>
    <scope>NUCLEOTIDE SEQUENCE [LARGE SCALE GENOMIC DNA]</scope>
    <source>
        <strain evidence="3">CAIM 431</strain>
    </source>
</reference>
<keyword evidence="3" id="KW-1185">Reference proteome</keyword>
<gene>
    <name evidence="2" type="ORF">ACFSCS_09860</name>
</gene>
<dbReference type="InterPro" id="IPR052186">
    <property type="entry name" value="Hydantoin_racemase-like"/>
</dbReference>
<comment type="similarity">
    <text evidence="1">Belongs to the HyuE racemase family.</text>
</comment>
<dbReference type="Gene3D" id="3.40.50.12500">
    <property type="match status" value="1"/>
</dbReference>
<proteinExistence type="inferred from homology"/>
<dbReference type="PANTHER" id="PTHR28047">
    <property type="entry name" value="PROTEIN DCG1"/>
    <property type="match status" value="1"/>
</dbReference>
<evidence type="ECO:0000256" key="1">
    <source>
        <dbReference type="ARBA" id="ARBA00038414"/>
    </source>
</evidence>